<comment type="caution">
    <text evidence="1">The sequence shown here is derived from an EMBL/GenBank/DDBJ whole genome shotgun (WGS) entry which is preliminary data.</text>
</comment>
<reference evidence="1" key="1">
    <citation type="submission" date="2023-04" db="EMBL/GenBank/DDBJ databases">
        <title>Draft Genome sequencing of Naganishia species isolated from polar environments using Oxford Nanopore Technology.</title>
        <authorList>
            <person name="Leo P."/>
            <person name="Venkateswaran K."/>
        </authorList>
    </citation>
    <scope>NUCLEOTIDE SEQUENCE</scope>
    <source>
        <strain evidence="1">MNA-CCFEE 5262</strain>
    </source>
</reference>
<dbReference type="Proteomes" id="UP001230649">
    <property type="component" value="Unassembled WGS sequence"/>
</dbReference>
<gene>
    <name evidence="1" type="ORF">QFC20_005814</name>
</gene>
<keyword evidence="2" id="KW-1185">Reference proteome</keyword>
<protein>
    <submittedName>
        <fullName evidence="1">Uncharacterized protein</fullName>
    </submittedName>
</protein>
<name>A0ACC2VK63_9TREE</name>
<evidence type="ECO:0000313" key="1">
    <source>
        <dbReference type="EMBL" id="KAJ9098996.1"/>
    </source>
</evidence>
<dbReference type="EMBL" id="JASBWS010000087">
    <property type="protein sequence ID" value="KAJ9098996.1"/>
    <property type="molecule type" value="Genomic_DNA"/>
</dbReference>
<proteinExistence type="predicted"/>
<evidence type="ECO:0000313" key="2">
    <source>
        <dbReference type="Proteomes" id="UP001230649"/>
    </source>
</evidence>
<sequence length="459" mass="49800">MRLTRLDTTARVALIATILFPVKAHQGCGGQGIARRNLGMDVAATGMHDLQRRYVGNGTQDVGAECSYYTYQPVVDAKSQFPTIWDIASLVPGDTEAQALFSQIDALVNSTVGDVRIKGTPNGDFSGFTPTYNVSDNDCWWTYRECTKSKRNIPADVIDIPEPRSYGMGFDDGPNCSHNAFYEFLRENKQTATMFYIGSNVMDWPLQAQDAITDGHQISIHTWSHNYMTALTNEQAFAELYYTRKAIKLVTGVTPLSWRPPFGDIDDRIRTIAAALNLTSILWQSDSDDWRINTGNPPVTSQQIDGNYQSLIDQLNNGTFDKRGTIMLTHELNNFTMSEAIKWYPQLKQAFAKIVPIASGYNLTHPYQENNVSYPDFGGNNMGASSANSASSSVSSDATSRATTGTASVGSARTTGGSATSSGTARAAQTAALKSGASAVVPATVGTLLVGLITLLTSR</sequence>
<accession>A0ACC2VK63</accession>
<organism evidence="1 2">
    <name type="scientific">Naganishia adeliensis</name>
    <dbReference type="NCBI Taxonomy" id="92952"/>
    <lineage>
        <taxon>Eukaryota</taxon>
        <taxon>Fungi</taxon>
        <taxon>Dikarya</taxon>
        <taxon>Basidiomycota</taxon>
        <taxon>Agaricomycotina</taxon>
        <taxon>Tremellomycetes</taxon>
        <taxon>Filobasidiales</taxon>
        <taxon>Filobasidiaceae</taxon>
        <taxon>Naganishia</taxon>
    </lineage>
</organism>